<dbReference type="GO" id="GO:0006355">
    <property type="term" value="P:regulation of DNA-templated transcription"/>
    <property type="evidence" value="ECO:0007669"/>
    <property type="project" value="InterPro"/>
</dbReference>
<feature type="region of interest" description="Disordered" evidence="2">
    <location>
        <begin position="1"/>
        <end position="22"/>
    </location>
</feature>
<accession>A0A7X1HW69</accession>
<feature type="domain" description="PAS" evidence="3">
    <location>
        <begin position="306"/>
        <end position="343"/>
    </location>
</feature>
<keyword evidence="1" id="KW-0418">Kinase</keyword>
<dbReference type="Gene3D" id="3.30.565.10">
    <property type="entry name" value="Histidine kinase-like ATPase, C-terminal domain"/>
    <property type="match status" value="1"/>
</dbReference>
<keyword evidence="1" id="KW-0808">Transferase</keyword>
<dbReference type="GO" id="GO:0005524">
    <property type="term" value="F:ATP binding"/>
    <property type="evidence" value="ECO:0007669"/>
    <property type="project" value="UniProtKB-KW"/>
</dbReference>
<comment type="caution">
    <text evidence="4">The sequence shown here is derived from an EMBL/GenBank/DDBJ whole genome shotgun (WGS) entry which is preliminary data.</text>
</comment>
<protein>
    <submittedName>
        <fullName evidence="4">ATP-binding protein</fullName>
    </submittedName>
</protein>
<evidence type="ECO:0000313" key="5">
    <source>
        <dbReference type="Proteomes" id="UP000517694"/>
    </source>
</evidence>
<proteinExistence type="predicted"/>
<organism evidence="4 5">
    <name type="scientific">Streptomyces mexicanus</name>
    <dbReference type="NCBI Taxonomy" id="178566"/>
    <lineage>
        <taxon>Bacteria</taxon>
        <taxon>Bacillati</taxon>
        <taxon>Actinomycetota</taxon>
        <taxon>Actinomycetes</taxon>
        <taxon>Kitasatosporales</taxon>
        <taxon>Streptomycetaceae</taxon>
        <taxon>Streptomyces</taxon>
    </lineage>
</organism>
<dbReference type="InterPro" id="IPR050267">
    <property type="entry name" value="Anti-sigma-factor_SerPK"/>
</dbReference>
<dbReference type="CDD" id="cd00130">
    <property type="entry name" value="PAS"/>
    <property type="match status" value="1"/>
</dbReference>
<dbReference type="PROSITE" id="PS50112">
    <property type="entry name" value="PAS"/>
    <property type="match status" value="1"/>
</dbReference>
<name>A0A7X1HW69_9ACTN</name>
<dbReference type="AlphaFoldDB" id="A0A7X1HW69"/>
<dbReference type="RefSeq" id="WP_159668626.1">
    <property type="nucleotide sequence ID" value="NZ_JACMHY010000001.1"/>
</dbReference>
<evidence type="ECO:0000313" key="4">
    <source>
        <dbReference type="EMBL" id="MBC2864136.1"/>
    </source>
</evidence>
<evidence type="ECO:0000256" key="1">
    <source>
        <dbReference type="ARBA" id="ARBA00022527"/>
    </source>
</evidence>
<dbReference type="InterPro" id="IPR000014">
    <property type="entry name" value="PAS"/>
</dbReference>
<dbReference type="PANTHER" id="PTHR35526">
    <property type="entry name" value="ANTI-SIGMA-F FACTOR RSBW-RELATED"/>
    <property type="match status" value="1"/>
</dbReference>
<sequence length="426" mass="45908">MVVPGPAGAPTRRLPPRPQSARDARRFVRQVLGGVDPDLTDTAQLLVSELVTNAVVHAHTQVEVQAWAVGGRVHVQVSDQEPTRVLVPRTGGTAYAGTGRGLTMVEELASSHGVLVGEDHKTVWFELWPDTPEPPASDWNMPPARTAATEVELVDLPGALHKAAQMHREALLRESLLAASAGDLPAVPLGDLQTAHDTNHLVRARVTAAAERHSHGDLHTVCAQIPDDVQDAVHTLARVLDLVQEAARQGRLLTRPALPQIHALNCWLLGQITDQLAGHRPTAWTQVPREPSTTPPELAAWDPSRLQASSTPAIAADDGNRIIAANPAASELLGWRPGELVGRRITAIIPEHLRERHVAAFTSLLLTGQSNILGRPVTVPALHRDGSLVEIGLCIQTQEASDGRSVFVARLSEPERQDRAIHRAEP</sequence>
<evidence type="ECO:0000256" key="2">
    <source>
        <dbReference type="SAM" id="MobiDB-lite"/>
    </source>
</evidence>
<dbReference type="SMART" id="SM00091">
    <property type="entry name" value="PAS"/>
    <property type="match status" value="1"/>
</dbReference>
<keyword evidence="4" id="KW-0067">ATP-binding</keyword>
<dbReference type="PANTHER" id="PTHR35526:SF3">
    <property type="entry name" value="ANTI-SIGMA-F FACTOR RSBW"/>
    <property type="match status" value="1"/>
</dbReference>
<dbReference type="InterPro" id="IPR013767">
    <property type="entry name" value="PAS_fold"/>
</dbReference>
<keyword evidence="5" id="KW-1185">Reference proteome</keyword>
<dbReference type="InterPro" id="IPR003594">
    <property type="entry name" value="HATPase_dom"/>
</dbReference>
<dbReference type="OrthoDB" id="4088450at2"/>
<gene>
    <name evidence="4" type="ORF">H1R13_03745</name>
</gene>
<dbReference type="SUPFAM" id="SSF55874">
    <property type="entry name" value="ATPase domain of HSP90 chaperone/DNA topoisomerase II/histidine kinase"/>
    <property type="match status" value="1"/>
</dbReference>
<dbReference type="SUPFAM" id="SSF55785">
    <property type="entry name" value="PYP-like sensor domain (PAS domain)"/>
    <property type="match status" value="1"/>
</dbReference>
<dbReference type="GO" id="GO:0004674">
    <property type="term" value="F:protein serine/threonine kinase activity"/>
    <property type="evidence" value="ECO:0007669"/>
    <property type="project" value="UniProtKB-KW"/>
</dbReference>
<dbReference type="EMBL" id="JACMHY010000001">
    <property type="protein sequence ID" value="MBC2864136.1"/>
    <property type="molecule type" value="Genomic_DNA"/>
</dbReference>
<dbReference type="Pfam" id="PF00989">
    <property type="entry name" value="PAS"/>
    <property type="match status" value="1"/>
</dbReference>
<dbReference type="InterPro" id="IPR035965">
    <property type="entry name" value="PAS-like_dom_sf"/>
</dbReference>
<dbReference type="CDD" id="cd16936">
    <property type="entry name" value="HATPase_RsbW-like"/>
    <property type="match status" value="1"/>
</dbReference>
<dbReference type="Proteomes" id="UP000517694">
    <property type="component" value="Unassembled WGS sequence"/>
</dbReference>
<dbReference type="NCBIfam" id="TIGR00229">
    <property type="entry name" value="sensory_box"/>
    <property type="match status" value="1"/>
</dbReference>
<evidence type="ECO:0000259" key="3">
    <source>
        <dbReference type="PROSITE" id="PS50112"/>
    </source>
</evidence>
<keyword evidence="4" id="KW-0547">Nucleotide-binding</keyword>
<dbReference type="InterPro" id="IPR036890">
    <property type="entry name" value="HATPase_C_sf"/>
</dbReference>
<dbReference type="Pfam" id="PF13581">
    <property type="entry name" value="HATPase_c_2"/>
    <property type="match status" value="1"/>
</dbReference>
<keyword evidence="1" id="KW-0723">Serine/threonine-protein kinase</keyword>
<dbReference type="Gene3D" id="3.30.450.20">
    <property type="entry name" value="PAS domain"/>
    <property type="match status" value="1"/>
</dbReference>
<reference evidence="4 5" key="1">
    <citation type="submission" date="2020-08" db="EMBL/GenBank/DDBJ databases">
        <title>Whole-Genome Sequence of French Clinical Streptomyces mexicanus Strain Q0842.</title>
        <authorList>
            <person name="Boxberger M."/>
            <person name="La Scola B."/>
        </authorList>
    </citation>
    <scope>NUCLEOTIDE SEQUENCE [LARGE SCALE GENOMIC DNA]</scope>
    <source>
        <strain evidence="4 5">Marseille-Q0842</strain>
    </source>
</reference>